<keyword evidence="1" id="KW-0677">Repeat</keyword>
<proteinExistence type="predicted"/>
<dbReference type="SMART" id="SM00248">
    <property type="entry name" value="ANK"/>
    <property type="match status" value="8"/>
</dbReference>
<dbReference type="SUPFAM" id="SSF48403">
    <property type="entry name" value="Ankyrin repeat"/>
    <property type="match status" value="2"/>
</dbReference>
<dbReference type="InterPro" id="IPR002110">
    <property type="entry name" value="Ankyrin_rpt"/>
</dbReference>
<dbReference type="Gene3D" id="1.25.40.20">
    <property type="entry name" value="Ankyrin repeat-containing domain"/>
    <property type="match status" value="3"/>
</dbReference>
<evidence type="ECO:0000256" key="1">
    <source>
        <dbReference type="ARBA" id="ARBA00022737"/>
    </source>
</evidence>
<gene>
    <name evidence="4" type="ORF">MGAL_10B023358</name>
</gene>
<accession>A0A8B6EB64</accession>
<feature type="repeat" description="ANK" evidence="3">
    <location>
        <begin position="74"/>
        <end position="106"/>
    </location>
</feature>
<dbReference type="AlphaFoldDB" id="A0A8B6EB64"/>
<name>A0A8B6EB64_MYTGA</name>
<dbReference type="InterPro" id="IPR036770">
    <property type="entry name" value="Ankyrin_rpt-contain_sf"/>
</dbReference>
<dbReference type="PANTHER" id="PTHR24198:SF165">
    <property type="entry name" value="ANKYRIN REPEAT-CONTAINING PROTEIN-RELATED"/>
    <property type="match status" value="1"/>
</dbReference>
<keyword evidence="2 3" id="KW-0040">ANK repeat</keyword>
<organism evidence="4 5">
    <name type="scientific">Mytilus galloprovincialis</name>
    <name type="common">Mediterranean mussel</name>
    <dbReference type="NCBI Taxonomy" id="29158"/>
    <lineage>
        <taxon>Eukaryota</taxon>
        <taxon>Metazoa</taxon>
        <taxon>Spiralia</taxon>
        <taxon>Lophotrochozoa</taxon>
        <taxon>Mollusca</taxon>
        <taxon>Bivalvia</taxon>
        <taxon>Autobranchia</taxon>
        <taxon>Pteriomorphia</taxon>
        <taxon>Mytilida</taxon>
        <taxon>Mytiloidea</taxon>
        <taxon>Mytilidae</taxon>
        <taxon>Mytilinae</taxon>
        <taxon>Mytilus</taxon>
    </lineage>
</organism>
<reference evidence="4" key="1">
    <citation type="submission" date="2018-11" db="EMBL/GenBank/DDBJ databases">
        <authorList>
            <person name="Alioto T."/>
            <person name="Alioto T."/>
        </authorList>
    </citation>
    <scope>NUCLEOTIDE SEQUENCE</scope>
</reference>
<evidence type="ECO:0000256" key="3">
    <source>
        <dbReference type="PROSITE-ProRule" id="PRU00023"/>
    </source>
</evidence>
<dbReference type="Proteomes" id="UP000596742">
    <property type="component" value="Unassembled WGS sequence"/>
</dbReference>
<dbReference type="PROSITE" id="PS50088">
    <property type="entry name" value="ANK_REPEAT"/>
    <property type="match status" value="2"/>
</dbReference>
<dbReference type="PANTHER" id="PTHR24198">
    <property type="entry name" value="ANKYRIN REPEAT AND PROTEIN KINASE DOMAIN-CONTAINING PROTEIN"/>
    <property type="match status" value="1"/>
</dbReference>
<dbReference type="OrthoDB" id="432281at2759"/>
<comment type="caution">
    <text evidence="4">The sequence shown here is derived from an EMBL/GenBank/DDBJ whole genome shotgun (WGS) entry which is preliminary data.</text>
</comment>
<evidence type="ECO:0000313" key="5">
    <source>
        <dbReference type="Proteomes" id="UP000596742"/>
    </source>
</evidence>
<evidence type="ECO:0000256" key="2">
    <source>
        <dbReference type="ARBA" id="ARBA00023043"/>
    </source>
</evidence>
<protein>
    <submittedName>
        <fullName evidence="4">Uncharacterized protein</fullName>
    </submittedName>
</protein>
<evidence type="ECO:0000313" key="4">
    <source>
        <dbReference type="EMBL" id="VDI31162.1"/>
    </source>
</evidence>
<dbReference type="EMBL" id="UYJE01004765">
    <property type="protein sequence ID" value="VDI31162.1"/>
    <property type="molecule type" value="Genomic_DNA"/>
</dbReference>
<dbReference type="Pfam" id="PF12796">
    <property type="entry name" value="Ank_2"/>
    <property type="match status" value="2"/>
</dbReference>
<feature type="repeat" description="ANK" evidence="3">
    <location>
        <begin position="478"/>
        <end position="512"/>
    </location>
</feature>
<keyword evidence="5" id="KW-1185">Reference proteome</keyword>
<sequence length="702" mass="81669">MAGEMTQLAKTKIGQAIKDNNYLELKWLIENGEDIHFKDRKGNTFLHYVCSMYRPDCFHILTATKLDINAQNKFGYTPLHVTTFKKNCLHVYDVMANGADLHLKDQWGKTSYDMAAENAYWRQAYEKYKPGMFTAVQDHDVKRVKELLQCWFKVDSYKNGQTLRQFAAAHKFHDIVLILDQHKATMNVVYGVKERNYEKVRMALKKSWCKVNFLNMSLNKPHILQHALKMKDFELVKMLCEAGADINLRVLVNEYFWGPLYFEAINNNTPQNIMMTVLKSGANFRLKDERGRTGIVYALDKTNGCLPLEIFNFLLKNGSYLADRDNTGVTVRDVASFARRSDVRDLIDKFYVQIIRDSDIEKLEQLACDGYDNMLHEYNYRDAYIYAAGNTTDEAGKFVSWLPKFLPLMKSLQQSVEEEPCGFIQRLFEDCDRPKLLANCRDMGWRTPLMLATLHARDDIVRYILLTEMCDINLQDCQGRTALHYSYMLDVDGKNIRKYLLHAGVDTSIKDNKNKLPSDYEDIPNKDEWLDKEINAEYGMPREIMCMKKYEELRRIIKGKKKGLQAFSKALKNCKYPVADFPIIVSQIIADSEGKLSPLVQDYRDLIFLAVDYGKQDIAERLADLDADLKRKEKYIFRTEEQEHVEIYMTVIERAANLNFTELLSILQKIKEKRLLKKEAKVQKETATKIETNPNSRALIWT</sequence>